<sequence length="503" mass="56216">MSAINPTAPVEAWPRLEPLPEGLPPVPALDAEMLPEALRPWITDISERMQCPMEYPAIGALVALSSVVGRQIGIRPRLRDDWTVVPNLWGAIVGRPGLMKSPALSEAIKPVNALEAEARRQWEANKREHDVQAQLQEAGAKATKKAIQDAMKAGDRQKAHDLALVQAHEETTPPERRRYITSDTTVEALGELLSSNPRGVLVYRDELTGWLKDLEREGRESSRAFYLEAWNGTGGFTYDRIGRGTIDIEAACISILGGIQPGRLSEYLRAAIDGGAGDDGLIQRFQLMVWPDMPAEYRDVDRWPDGEAKREARAVFERLDAIDPEALGADTEDGGIPFLRFDGAAYERFTDWRVELERRIRHGNEHPAFESAIAKHRSLVPSLALLFHLADAPDGGRVTDRALLMALAWCEYLEEHARRLYAPALDPALHAARELDRHIRRGELPNPFRERDVYRKGWRLLDRKGTREALDYLEDLGRVAGVTIDGPGRPTTTWYIHPDLGGA</sequence>
<organism evidence="1">
    <name type="scientific">uncultured organism</name>
    <dbReference type="NCBI Taxonomy" id="155900"/>
    <lineage>
        <taxon>unclassified sequences</taxon>
        <taxon>environmental samples</taxon>
    </lineage>
</organism>
<proteinExistence type="predicted"/>
<dbReference type="InterPro" id="IPR025048">
    <property type="entry name" value="DUF3987"/>
</dbReference>
<reference evidence="1" key="1">
    <citation type="submission" date="2019-06" db="EMBL/GenBank/DDBJ databases">
        <authorList>
            <person name="Murdoch R.W."/>
            <person name="Fathepure B."/>
        </authorList>
    </citation>
    <scope>NUCLEOTIDE SEQUENCE</scope>
</reference>
<gene>
    <name evidence="1" type="ORF">KBTEX_02461</name>
</gene>
<evidence type="ECO:0008006" key="2">
    <source>
        <dbReference type="Google" id="ProtNLM"/>
    </source>
</evidence>
<accession>A0A5B8RBV9</accession>
<name>A0A5B8RBV9_9ZZZZ</name>
<dbReference type="Pfam" id="PF13148">
    <property type="entry name" value="DUF3987"/>
    <property type="match status" value="1"/>
</dbReference>
<dbReference type="EMBL" id="MN079126">
    <property type="protein sequence ID" value="QEA06131.1"/>
    <property type="molecule type" value="Genomic_DNA"/>
</dbReference>
<evidence type="ECO:0000313" key="1">
    <source>
        <dbReference type="EMBL" id="QEA06131.1"/>
    </source>
</evidence>
<protein>
    <recommendedName>
        <fullName evidence="2">DUF3987 domain-containing protein</fullName>
    </recommendedName>
</protein>
<dbReference type="AlphaFoldDB" id="A0A5B8RBV9"/>